<dbReference type="Pfam" id="PF06585">
    <property type="entry name" value="JHBP"/>
    <property type="match status" value="1"/>
</dbReference>
<dbReference type="GO" id="GO:0007623">
    <property type="term" value="P:circadian rhythm"/>
    <property type="evidence" value="ECO:0007669"/>
    <property type="project" value="UniProtKB-ARBA"/>
</dbReference>
<sequence>MNWIEGENEIERATQGCWVARSLVTWLPLSVVLRLASQKRPAGKQKWFATGGSFYGPKLGAIENRWVSRRGSFPMSDVRKADLTSAPPPPLLKLGIKRRSAHASRVHSDKSPARTTCHLHRHGNRARVESFCAECQLELATDFASDFVHPPGQDMSKYSILLLLLIAAVAQELTVTAAQDLPEGFPKCKRDANFDKCLVDAVNVAIQQLKAGNKEFGIPPLEPLTVKKLVIDAGNAPINLRQALKNVKVHDMISTSKIQRYRTDLDKHLIICDSRTDRIEMIGDYEMSGRILLLPITGHGKANVTLINTKIEHRLIGEPFEKDGVKYMRLKDYRVAFDPKRVYMNFENLFNDKTLSEGMNRFLNENWETVFNELKVGYAKSFGLIFKELSNKLFEKVPFDNIFLS</sequence>
<dbReference type="SMART" id="SM00700">
    <property type="entry name" value="JHBP"/>
    <property type="match status" value="1"/>
</dbReference>
<dbReference type="InterPro" id="IPR010562">
    <property type="entry name" value="Haemolymph_juvenile_hormone-bd"/>
</dbReference>
<dbReference type="PANTHER" id="PTHR11008">
    <property type="entry name" value="PROTEIN TAKEOUT-LIKE PROTEIN"/>
    <property type="match status" value="1"/>
</dbReference>
<accession>A0AB39Z013</accession>
<dbReference type="Gene3D" id="3.15.10.30">
    <property type="entry name" value="Haemolymph juvenile hormone binding protein"/>
    <property type="match status" value="1"/>
</dbReference>
<dbReference type="RefSeq" id="XP_016925438.4">
    <property type="nucleotide sequence ID" value="XM_017069949.4"/>
</dbReference>
<dbReference type="InterPro" id="IPR038606">
    <property type="entry name" value="To_sf"/>
</dbReference>
<organism evidence="1 2">
    <name type="scientific">Drosophila suzukii</name>
    <name type="common">Spotted-wing drosophila fruit fly</name>
    <dbReference type="NCBI Taxonomy" id="28584"/>
    <lineage>
        <taxon>Eukaryota</taxon>
        <taxon>Metazoa</taxon>
        <taxon>Ecdysozoa</taxon>
        <taxon>Arthropoda</taxon>
        <taxon>Hexapoda</taxon>
        <taxon>Insecta</taxon>
        <taxon>Pterygota</taxon>
        <taxon>Neoptera</taxon>
        <taxon>Endopterygota</taxon>
        <taxon>Diptera</taxon>
        <taxon>Brachycera</taxon>
        <taxon>Muscomorpha</taxon>
        <taxon>Ephydroidea</taxon>
        <taxon>Drosophilidae</taxon>
        <taxon>Drosophila</taxon>
        <taxon>Sophophora</taxon>
    </lineage>
</organism>
<dbReference type="GO" id="GO:0005615">
    <property type="term" value="C:extracellular space"/>
    <property type="evidence" value="ECO:0007669"/>
    <property type="project" value="TreeGrafter"/>
</dbReference>
<proteinExistence type="predicted"/>
<evidence type="ECO:0000313" key="2">
    <source>
        <dbReference type="RefSeq" id="XP_016925438.4"/>
    </source>
</evidence>
<dbReference type="GeneID" id="108006425"/>
<dbReference type="AlphaFoldDB" id="A0AB39Z013"/>
<protein>
    <submittedName>
        <fullName evidence="2">Protein takeout</fullName>
    </submittedName>
</protein>
<name>A0AB39Z013_DROSZ</name>
<dbReference type="PANTHER" id="PTHR11008:SF32">
    <property type="entry name" value="CIRCADIAN CLOCK-CONTROLLED PROTEIN DAYWAKE-RELATED"/>
    <property type="match status" value="1"/>
</dbReference>
<dbReference type="Proteomes" id="UP001652628">
    <property type="component" value="Chromosome 3"/>
</dbReference>
<reference evidence="2" key="1">
    <citation type="submission" date="2025-08" db="UniProtKB">
        <authorList>
            <consortium name="RefSeq"/>
        </authorList>
    </citation>
    <scope>IDENTIFICATION</scope>
</reference>
<keyword evidence="1" id="KW-1185">Reference proteome</keyword>
<evidence type="ECO:0000313" key="1">
    <source>
        <dbReference type="Proteomes" id="UP001652628"/>
    </source>
</evidence>
<gene>
    <name evidence="2" type="primary">Jhbp12</name>
</gene>